<dbReference type="Proteomes" id="UP000035067">
    <property type="component" value="Unassembled WGS sequence"/>
</dbReference>
<accession>A0A0G2J4I4</accession>
<evidence type="ECO:0000313" key="2">
    <source>
        <dbReference type="Proteomes" id="UP000035067"/>
    </source>
</evidence>
<reference evidence="1 2" key="1">
    <citation type="submission" date="2015-01" db="EMBL/GenBank/DDBJ databases">
        <title>Lifestyle Evolution in Cyanobacterial Symbionts of Sponges.</title>
        <authorList>
            <person name="Burgsdorf I."/>
            <person name="Slaby B.M."/>
            <person name="Handley K.M."/>
            <person name="Haber M."/>
            <person name="Blom J."/>
            <person name="Marshall C.W."/>
            <person name="Gilbert J.A."/>
            <person name="Hentschel U."/>
            <person name="Steindler L."/>
        </authorList>
    </citation>
    <scope>NUCLEOTIDE SEQUENCE [LARGE SCALE GENOMIC DNA]</scope>
    <source>
        <strain evidence="1">SP3</strain>
    </source>
</reference>
<proteinExistence type="predicted"/>
<dbReference type="Gene3D" id="2.40.128.130">
    <property type="entry name" value="Autotransporter beta-domain"/>
    <property type="match status" value="1"/>
</dbReference>
<sequence length="504" mass="51882">MRDASITIRGGQQLNGLFYGHWSNDSEGNLSVDARDVNIEVHGERYLDGIFGIHRGTGAIDVDVHRADIDIMASEVDSGDFGDSGGIAFVHGGDGNIDITAREVDIKVQGDRSVGIGGGQRYEGTGDVAIDVHDSTVMVTGETVAGIRSFNFSGEGDIHIHVDGGTITAKGPGSSGILVGLTGRTDSSRTGPIKAPAGVSVPTVDGGGGVFGEGPRPQTVVVDGQVRGGSILEQEEDSPVVGAGVRLYGGGRVEIGPNGSVSADSGIAVRAEGEEAALHVALNGRRPSEMVMGEIRNDDGMTTIEVNGVVLHDGMTGATGLLVPFGARDVSIGASEIVQGRVFRPADFLSGYAPRAAVFEAFPDFLLRLDQGEGAVGKRLRIPGSPAWIKVSGGQGSYEPDRSHVGATHDFNHFETEAGVEFGLFQGRTLTGWASLRRVAGSADVSAPTGGGKIDASGFGASAGTSWENTGGYHASGSVSLTRYKADLRTDGRGALKDDVGATA</sequence>
<gene>
    <name evidence="1" type="ORF">TE42_07395</name>
</gene>
<dbReference type="EMBL" id="JXQG01000045">
    <property type="protein sequence ID" value="KKZ11654.1"/>
    <property type="molecule type" value="Genomic_DNA"/>
</dbReference>
<name>A0A0G2J4I4_9SYNE</name>
<dbReference type="PATRIC" id="fig|1604020.3.peg.1368"/>
<protein>
    <submittedName>
        <fullName evidence="1">Uncharacterized protein</fullName>
    </submittedName>
</protein>
<dbReference type="SUPFAM" id="SSF103515">
    <property type="entry name" value="Autotransporter"/>
    <property type="match status" value="1"/>
</dbReference>
<dbReference type="InterPro" id="IPR036709">
    <property type="entry name" value="Autotransporte_beta_dom_sf"/>
</dbReference>
<dbReference type="AlphaFoldDB" id="A0A0G2J4I4"/>
<organism evidence="1 2">
    <name type="scientific">Candidatus Synechococcus spongiarum SP3</name>
    <dbReference type="NCBI Taxonomy" id="1604020"/>
    <lineage>
        <taxon>Bacteria</taxon>
        <taxon>Bacillati</taxon>
        <taxon>Cyanobacteriota</taxon>
        <taxon>Cyanophyceae</taxon>
        <taxon>Synechococcales</taxon>
        <taxon>Synechococcaceae</taxon>
        <taxon>Synechococcus</taxon>
    </lineage>
</organism>
<evidence type="ECO:0000313" key="1">
    <source>
        <dbReference type="EMBL" id="KKZ11654.1"/>
    </source>
</evidence>
<comment type="caution">
    <text evidence="1">The sequence shown here is derived from an EMBL/GenBank/DDBJ whole genome shotgun (WGS) entry which is preliminary data.</text>
</comment>